<dbReference type="Proteomes" id="UP000259497">
    <property type="component" value="Unassembled WGS sequence"/>
</dbReference>
<dbReference type="InterPro" id="IPR031856">
    <property type="entry name" value="YdaS_toxin-like"/>
</dbReference>
<reference evidence="2 3" key="1">
    <citation type="submission" date="2018-08" db="EMBL/GenBank/DDBJ databases">
        <authorList>
            <consortium name="Pathogen Informatics"/>
        </authorList>
    </citation>
    <scope>NUCLEOTIDE SEQUENCE [LARGE SCALE GENOMIC DNA]</scope>
    <source>
        <strain evidence="2 3">EuSCAPE_GR114</strain>
    </source>
</reference>
<dbReference type="AlphaFoldDB" id="A0ABD7NK89"/>
<gene>
    <name evidence="2" type="ORF">SAMEA3649733_01656</name>
</gene>
<dbReference type="InterPro" id="IPR010982">
    <property type="entry name" value="Lambda_DNA-bd_dom_sf"/>
</dbReference>
<accession>A0ABD7NK89</accession>
<dbReference type="EMBL" id="UIXM01000003">
    <property type="protein sequence ID" value="SVS24984.1"/>
    <property type="molecule type" value="Genomic_DNA"/>
</dbReference>
<evidence type="ECO:0000313" key="3">
    <source>
        <dbReference type="Proteomes" id="UP000259497"/>
    </source>
</evidence>
<dbReference type="Gene3D" id="1.10.260.40">
    <property type="entry name" value="lambda repressor-like DNA-binding domains"/>
    <property type="match status" value="1"/>
</dbReference>
<comment type="caution">
    <text evidence="2">The sequence shown here is derived from an EMBL/GenBank/DDBJ whole genome shotgun (WGS) entry which is preliminary data.</text>
</comment>
<name>A0ABD7NK89_KLEPN</name>
<evidence type="ECO:0000256" key="1">
    <source>
        <dbReference type="SAM" id="MobiDB-lite"/>
    </source>
</evidence>
<dbReference type="RefSeq" id="WP_048333908.1">
    <property type="nucleotide sequence ID" value="NZ_AP021880.1"/>
</dbReference>
<protein>
    <submittedName>
        <fullName evidence="2">Uncharacterized protein conserved in bacteria, prophage-related</fullName>
    </submittedName>
</protein>
<evidence type="ECO:0000313" key="2">
    <source>
        <dbReference type="EMBL" id="SVS24984.1"/>
    </source>
</evidence>
<dbReference type="Pfam" id="PF15943">
    <property type="entry name" value="YdaS_toxin"/>
    <property type="match status" value="1"/>
</dbReference>
<feature type="compositionally biased region" description="Polar residues" evidence="1">
    <location>
        <begin position="77"/>
        <end position="86"/>
    </location>
</feature>
<feature type="region of interest" description="Disordered" evidence="1">
    <location>
        <begin position="66"/>
        <end position="86"/>
    </location>
</feature>
<proteinExistence type="predicted"/>
<organism evidence="2 3">
    <name type="scientific">Klebsiella pneumoniae</name>
    <dbReference type="NCBI Taxonomy" id="573"/>
    <lineage>
        <taxon>Bacteria</taxon>
        <taxon>Pseudomonadati</taxon>
        <taxon>Pseudomonadota</taxon>
        <taxon>Gammaproteobacteria</taxon>
        <taxon>Enterobacterales</taxon>
        <taxon>Enterobacteriaceae</taxon>
        <taxon>Klebsiella/Raoultella group</taxon>
        <taxon>Klebsiella</taxon>
        <taxon>Klebsiella pneumoniae complex</taxon>
    </lineage>
</organism>
<sequence length="86" mass="9280">MSNSPTEAAIKAAGRSLSEVARSFGFKSTQSVANWVINDQVPSERVLQLCELGGWIVTPHQLRPDIYPNPNDGLPDNKTQVTTSAA</sequence>